<gene>
    <name evidence="1" type="ORF">M427DRAFT_65058</name>
</gene>
<organism evidence="1 2">
    <name type="scientific">Gonapodya prolifera (strain JEL478)</name>
    <name type="common">Monoblepharis prolifera</name>
    <dbReference type="NCBI Taxonomy" id="1344416"/>
    <lineage>
        <taxon>Eukaryota</taxon>
        <taxon>Fungi</taxon>
        <taxon>Fungi incertae sedis</taxon>
        <taxon>Chytridiomycota</taxon>
        <taxon>Chytridiomycota incertae sedis</taxon>
        <taxon>Monoblepharidomycetes</taxon>
        <taxon>Monoblepharidales</taxon>
        <taxon>Gonapodyaceae</taxon>
        <taxon>Gonapodya</taxon>
    </lineage>
</organism>
<dbReference type="AlphaFoldDB" id="A0A138ZX89"/>
<dbReference type="Proteomes" id="UP000070544">
    <property type="component" value="Unassembled WGS sequence"/>
</dbReference>
<dbReference type="EMBL" id="KQ965929">
    <property type="protein sequence ID" value="KXS08895.1"/>
    <property type="molecule type" value="Genomic_DNA"/>
</dbReference>
<keyword evidence="2" id="KW-1185">Reference proteome</keyword>
<proteinExistence type="predicted"/>
<reference evidence="1 2" key="1">
    <citation type="journal article" date="2015" name="Genome Biol. Evol.">
        <title>Phylogenomic analyses indicate that early fungi evolved digesting cell walls of algal ancestors of land plants.</title>
        <authorList>
            <person name="Chang Y."/>
            <person name="Wang S."/>
            <person name="Sekimoto S."/>
            <person name="Aerts A.L."/>
            <person name="Choi C."/>
            <person name="Clum A."/>
            <person name="LaButti K.M."/>
            <person name="Lindquist E.A."/>
            <person name="Yee Ngan C."/>
            <person name="Ohm R.A."/>
            <person name="Salamov A.A."/>
            <person name="Grigoriev I.V."/>
            <person name="Spatafora J.W."/>
            <person name="Berbee M.L."/>
        </authorList>
    </citation>
    <scope>NUCLEOTIDE SEQUENCE [LARGE SCALE GENOMIC DNA]</scope>
    <source>
        <strain evidence="1 2">JEL478</strain>
    </source>
</reference>
<evidence type="ECO:0000313" key="2">
    <source>
        <dbReference type="Proteomes" id="UP000070544"/>
    </source>
</evidence>
<accession>A0A138ZX89</accession>
<evidence type="ECO:0000313" key="1">
    <source>
        <dbReference type="EMBL" id="KXS08895.1"/>
    </source>
</evidence>
<name>A0A138ZX89_GONPJ</name>
<protein>
    <submittedName>
        <fullName evidence="1">Uncharacterized protein</fullName>
    </submittedName>
</protein>
<sequence>MVAMMKSEKRIPTLPIPNVSVCNHTRTRTGNAPTGYGLRLEERLSPCKYQTSLARNSTFTQIDRITLCSNASNDVKSRWIEL</sequence>